<comment type="caution">
    <text evidence="1">The sequence shown here is derived from an EMBL/GenBank/DDBJ whole genome shotgun (WGS) entry which is preliminary data.</text>
</comment>
<protein>
    <submittedName>
        <fullName evidence="1">Uncharacterized protein</fullName>
    </submittedName>
</protein>
<accession>A0A9P4K716</accession>
<evidence type="ECO:0000313" key="1">
    <source>
        <dbReference type="EMBL" id="KAF2262971.1"/>
    </source>
</evidence>
<dbReference type="AlphaFoldDB" id="A0A9P4K716"/>
<evidence type="ECO:0000313" key="2">
    <source>
        <dbReference type="Proteomes" id="UP000800093"/>
    </source>
</evidence>
<keyword evidence="2" id="KW-1185">Reference proteome</keyword>
<proteinExistence type="predicted"/>
<reference evidence="2" key="1">
    <citation type="journal article" date="2020" name="Stud. Mycol.">
        <title>101 Dothideomycetes genomes: A test case for predicting lifestyles and emergence of pathogens.</title>
        <authorList>
            <person name="Haridas S."/>
            <person name="Albert R."/>
            <person name="Binder M."/>
            <person name="Bloem J."/>
            <person name="LaButti K."/>
            <person name="Salamov A."/>
            <person name="Andreopoulos B."/>
            <person name="Baker S."/>
            <person name="Barry K."/>
            <person name="Bills G."/>
            <person name="Bluhm B."/>
            <person name="Cannon C."/>
            <person name="Castanera R."/>
            <person name="Culley D."/>
            <person name="Daum C."/>
            <person name="Ezra D."/>
            <person name="Gonzalez J."/>
            <person name="Henrissat B."/>
            <person name="Kuo A."/>
            <person name="Liang C."/>
            <person name="Lipzen A."/>
            <person name="Lutzoni F."/>
            <person name="Magnuson J."/>
            <person name="Mondo S."/>
            <person name="Nolan M."/>
            <person name="Ohm R."/>
            <person name="Pangilinan J."/>
            <person name="Park H.-J."/>
            <person name="Ramirez L."/>
            <person name="Alfaro M."/>
            <person name="Sun H."/>
            <person name="Tritt A."/>
            <person name="Yoshinaga Y."/>
            <person name="Zwiers L.-H."/>
            <person name="Turgeon B."/>
            <person name="Goodwin S."/>
            <person name="Spatafora J."/>
            <person name="Crous P."/>
            <person name="Grigoriev I."/>
        </authorList>
    </citation>
    <scope>NUCLEOTIDE SEQUENCE [LARGE SCALE GENOMIC DNA]</scope>
    <source>
        <strain evidence="2">CBS 304.66</strain>
    </source>
</reference>
<dbReference type="Proteomes" id="UP000800093">
    <property type="component" value="Unassembled WGS sequence"/>
</dbReference>
<sequence>MKLIFASLLATALAGPVSERQSPHISADWFNDRGCNGDNLGFWYIAPGTVGECIQVIPPTGQQSTNFTETTLTRPVEFYNTPDCSKGNFYTIFPGQLGCFYMPIGSIKYV</sequence>
<organism evidence="1 2">
    <name type="scientific">Lojkania enalia</name>
    <dbReference type="NCBI Taxonomy" id="147567"/>
    <lineage>
        <taxon>Eukaryota</taxon>
        <taxon>Fungi</taxon>
        <taxon>Dikarya</taxon>
        <taxon>Ascomycota</taxon>
        <taxon>Pezizomycotina</taxon>
        <taxon>Dothideomycetes</taxon>
        <taxon>Pleosporomycetidae</taxon>
        <taxon>Pleosporales</taxon>
        <taxon>Pleosporales incertae sedis</taxon>
        <taxon>Lojkania</taxon>
    </lineage>
</organism>
<gene>
    <name evidence="1" type="ORF">CC78DRAFT_582011</name>
</gene>
<name>A0A9P4K716_9PLEO</name>
<dbReference type="EMBL" id="ML986633">
    <property type="protein sequence ID" value="KAF2262971.1"/>
    <property type="molecule type" value="Genomic_DNA"/>
</dbReference>